<keyword evidence="8" id="KW-0694">RNA-binding</keyword>
<comment type="cofactor">
    <cofactor evidence="1">
        <name>Mg(2+)</name>
        <dbReference type="ChEBI" id="CHEBI:18420"/>
    </cofactor>
</comment>
<dbReference type="PANTHER" id="PTHR46173">
    <property type="entry name" value="CCA TRNA NUCLEOTIDYLTRANSFERASE 1, MITOCHONDRIAL"/>
    <property type="match status" value="1"/>
</dbReference>
<comment type="similarity">
    <text evidence="8">Belongs to the tRNA nucleotidyltransferase/poly(A) polymerase family.</text>
</comment>
<keyword evidence="4 11" id="KW-0548">Nucleotidyltransferase</keyword>
<dbReference type="InterPro" id="IPR043519">
    <property type="entry name" value="NT_sf"/>
</dbReference>
<proteinExistence type="inferred from homology"/>
<dbReference type="Gene3D" id="1.10.3090.10">
    <property type="entry name" value="cca-adding enzyme, domain 2"/>
    <property type="match status" value="1"/>
</dbReference>
<keyword evidence="3" id="KW-0819">tRNA processing</keyword>
<feature type="domain" description="Poly A polymerase head" evidence="9">
    <location>
        <begin position="27"/>
        <end position="149"/>
    </location>
</feature>
<keyword evidence="7" id="KW-0460">Magnesium</keyword>
<keyword evidence="2 8" id="KW-0808">Transferase</keyword>
<keyword evidence="12" id="KW-1185">Reference proteome</keyword>
<evidence type="ECO:0000256" key="6">
    <source>
        <dbReference type="ARBA" id="ARBA00022741"/>
    </source>
</evidence>
<sequence>MSDPSGLLSRLKDRRGLDELWALLPEARLVGGSVRDLLRGVPVHDLDLATSDAPEDVLKILKAGGVKVIPTGLAHGTVTAVIRGEPYEITTLRRDEETDGRHAVVAWTTDWAEDAARRDFTINAMSLDRHDVLHDYFGGIQDLADHRVRFVGEAGRRIDEDALRALRFFRFDARYGHGEPDAEACHAISKRLELIDALSAERIASELLRILTGPRVVETLSVMKDVGLLAHLVPASDVHALRRLLACQAPEEALLRLFALCHADWSGLGERLKLSNAERDRLRQFGDNTPTLGPAMSDDDLRRARFQQSLPVLLDRSWLTQAFALGARDKGWDVFRERLQQLPQPVFPLTGQDAKDAGLLPGPAMGAWLKAGQSWWLKEGCRPDGKACLAYLVKTSEMARKSD</sequence>
<name>A0ABQ0QD10_9PROT</name>
<evidence type="ECO:0000256" key="4">
    <source>
        <dbReference type="ARBA" id="ARBA00022695"/>
    </source>
</evidence>
<keyword evidence="5" id="KW-0479">Metal-binding</keyword>
<evidence type="ECO:0000256" key="7">
    <source>
        <dbReference type="ARBA" id="ARBA00022842"/>
    </source>
</evidence>
<comment type="caution">
    <text evidence="11">The sequence shown here is derived from an EMBL/GenBank/DDBJ whole genome shotgun (WGS) entry which is preliminary data.</text>
</comment>
<evidence type="ECO:0000256" key="2">
    <source>
        <dbReference type="ARBA" id="ARBA00022679"/>
    </source>
</evidence>
<dbReference type="PANTHER" id="PTHR46173:SF1">
    <property type="entry name" value="CCA TRNA NUCLEOTIDYLTRANSFERASE 1, MITOCHONDRIAL"/>
    <property type="match status" value="1"/>
</dbReference>
<dbReference type="Gene3D" id="3.30.460.10">
    <property type="entry name" value="Beta Polymerase, domain 2"/>
    <property type="match status" value="1"/>
</dbReference>
<evidence type="ECO:0000313" key="11">
    <source>
        <dbReference type="EMBL" id="GBR13657.1"/>
    </source>
</evidence>
<dbReference type="InterPro" id="IPR050264">
    <property type="entry name" value="Bact_CCA-adding_enz_type3_sf"/>
</dbReference>
<dbReference type="EMBL" id="BAQW01000009">
    <property type="protein sequence ID" value="GBR13657.1"/>
    <property type="molecule type" value="Genomic_DNA"/>
</dbReference>
<evidence type="ECO:0000256" key="3">
    <source>
        <dbReference type="ARBA" id="ARBA00022694"/>
    </source>
</evidence>
<evidence type="ECO:0000256" key="5">
    <source>
        <dbReference type="ARBA" id="ARBA00022723"/>
    </source>
</evidence>
<dbReference type="Proteomes" id="UP001061070">
    <property type="component" value="Unassembled WGS sequence"/>
</dbReference>
<evidence type="ECO:0000313" key="12">
    <source>
        <dbReference type="Proteomes" id="UP001061070"/>
    </source>
</evidence>
<accession>A0ABQ0QD10</accession>
<dbReference type="InterPro" id="IPR032828">
    <property type="entry name" value="PolyA_RNA-bd"/>
</dbReference>
<evidence type="ECO:0000256" key="1">
    <source>
        <dbReference type="ARBA" id="ARBA00001946"/>
    </source>
</evidence>
<dbReference type="Pfam" id="PF12627">
    <property type="entry name" value="PolyA_pol_RNAbd"/>
    <property type="match status" value="1"/>
</dbReference>
<dbReference type="SUPFAM" id="SSF81301">
    <property type="entry name" value="Nucleotidyltransferase"/>
    <property type="match status" value="1"/>
</dbReference>
<gene>
    <name evidence="11" type="ORF">AA0228_2064</name>
</gene>
<keyword evidence="6" id="KW-0547">Nucleotide-binding</keyword>
<dbReference type="RefSeq" id="WP_099182862.1">
    <property type="nucleotide sequence ID" value="NZ_BAQW01000009.1"/>
</dbReference>
<feature type="domain" description="tRNA nucleotidyltransferase/poly(A) polymerase RNA and SrmB- binding" evidence="10">
    <location>
        <begin position="182"/>
        <end position="235"/>
    </location>
</feature>
<dbReference type="Pfam" id="PF01743">
    <property type="entry name" value="PolyA_pol"/>
    <property type="match status" value="1"/>
</dbReference>
<evidence type="ECO:0000259" key="9">
    <source>
        <dbReference type="Pfam" id="PF01743"/>
    </source>
</evidence>
<dbReference type="CDD" id="cd05398">
    <property type="entry name" value="NT_ClassII-CCAase"/>
    <property type="match status" value="1"/>
</dbReference>
<evidence type="ECO:0000259" key="10">
    <source>
        <dbReference type="Pfam" id="PF12627"/>
    </source>
</evidence>
<evidence type="ECO:0000256" key="8">
    <source>
        <dbReference type="RuleBase" id="RU003953"/>
    </source>
</evidence>
<dbReference type="SUPFAM" id="SSF81891">
    <property type="entry name" value="Poly A polymerase C-terminal region-like"/>
    <property type="match status" value="1"/>
</dbReference>
<dbReference type="GO" id="GO:0016779">
    <property type="term" value="F:nucleotidyltransferase activity"/>
    <property type="evidence" value="ECO:0007669"/>
    <property type="project" value="UniProtKB-KW"/>
</dbReference>
<dbReference type="InterPro" id="IPR002646">
    <property type="entry name" value="PolA_pol_head_dom"/>
</dbReference>
<organism evidence="11 12">
    <name type="scientific">Gluconobacter frateurii NRIC 0228</name>
    <dbReference type="NCBI Taxonomy" id="1307946"/>
    <lineage>
        <taxon>Bacteria</taxon>
        <taxon>Pseudomonadati</taxon>
        <taxon>Pseudomonadota</taxon>
        <taxon>Alphaproteobacteria</taxon>
        <taxon>Acetobacterales</taxon>
        <taxon>Acetobacteraceae</taxon>
        <taxon>Gluconobacter</taxon>
    </lineage>
</organism>
<reference evidence="11" key="1">
    <citation type="submission" date="2013-04" db="EMBL/GenBank/DDBJ databases">
        <title>The genome sequencing project of 58 acetic acid bacteria.</title>
        <authorList>
            <person name="Okamoto-Kainuma A."/>
            <person name="Ishikawa M."/>
            <person name="Umino S."/>
            <person name="Koizumi Y."/>
            <person name="Shiwa Y."/>
            <person name="Yoshikawa H."/>
            <person name="Matsutani M."/>
            <person name="Matsushita K."/>
        </authorList>
    </citation>
    <scope>NUCLEOTIDE SEQUENCE</scope>
    <source>
        <strain evidence="11">NRIC 0228</strain>
    </source>
</reference>
<protein>
    <submittedName>
        <fullName evidence="11">Polynucleotide adenylyltransferase</fullName>
    </submittedName>
</protein>